<protein>
    <submittedName>
        <fullName evidence="1">Uncharacterized protein</fullName>
    </submittedName>
</protein>
<gene>
    <name evidence="1" type="ORF">HPB47_001048</name>
</gene>
<reference evidence="1 2" key="1">
    <citation type="journal article" date="2020" name="Cell">
        <title>Large-Scale Comparative Analyses of Tick Genomes Elucidate Their Genetic Diversity and Vector Capacities.</title>
        <authorList>
            <consortium name="Tick Genome and Microbiome Consortium (TIGMIC)"/>
            <person name="Jia N."/>
            <person name="Wang J."/>
            <person name="Shi W."/>
            <person name="Du L."/>
            <person name="Sun Y."/>
            <person name="Zhan W."/>
            <person name="Jiang J.F."/>
            <person name="Wang Q."/>
            <person name="Zhang B."/>
            <person name="Ji P."/>
            <person name="Bell-Sakyi L."/>
            <person name="Cui X.M."/>
            <person name="Yuan T.T."/>
            <person name="Jiang B.G."/>
            <person name="Yang W.F."/>
            <person name="Lam T.T."/>
            <person name="Chang Q.C."/>
            <person name="Ding S.J."/>
            <person name="Wang X.J."/>
            <person name="Zhu J.G."/>
            <person name="Ruan X.D."/>
            <person name="Zhao L."/>
            <person name="Wei J.T."/>
            <person name="Ye R.Z."/>
            <person name="Que T.C."/>
            <person name="Du C.H."/>
            <person name="Zhou Y.H."/>
            <person name="Cheng J.X."/>
            <person name="Dai P.F."/>
            <person name="Guo W.B."/>
            <person name="Han X.H."/>
            <person name="Huang E.J."/>
            <person name="Li L.F."/>
            <person name="Wei W."/>
            <person name="Gao Y.C."/>
            <person name="Liu J.Z."/>
            <person name="Shao H.Z."/>
            <person name="Wang X."/>
            <person name="Wang C.C."/>
            <person name="Yang T.C."/>
            <person name="Huo Q.B."/>
            <person name="Li W."/>
            <person name="Chen H.Y."/>
            <person name="Chen S.E."/>
            <person name="Zhou L.G."/>
            <person name="Ni X.B."/>
            <person name="Tian J.H."/>
            <person name="Sheng Y."/>
            <person name="Liu T."/>
            <person name="Pan Y.S."/>
            <person name="Xia L.Y."/>
            <person name="Li J."/>
            <person name="Zhao F."/>
            <person name="Cao W.C."/>
        </authorList>
    </citation>
    <scope>NUCLEOTIDE SEQUENCE [LARGE SCALE GENOMIC DNA]</scope>
    <source>
        <strain evidence="1">Iper-2018</strain>
    </source>
</reference>
<dbReference type="EMBL" id="JABSTQ010010139">
    <property type="protein sequence ID" value="KAG0423159.1"/>
    <property type="molecule type" value="Genomic_DNA"/>
</dbReference>
<accession>A0AC60PQ44</accession>
<comment type="caution">
    <text evidence="1">The sequence shown here is derived from an EMBL/GenBank/DDBJ whole genome shotgun (WGS) entry which is preliminary data.</text>
</comment>
<dbReference type="Proteomes" id="UP000805193">
    <property type="component" value="Unassembled WGS sequence"/>
</dbReference>
<proteinExistence type="predicted"/>
<evidence type="ECO:0000313" key="1">
    <source>
        <dbReference type="EMBL" id="KAG0423159.1"/>
    </source>
</evidence>
<name>A0AC60PQ44_IXOPE</name>
<organism evidence="1 2">
    <name type="scientific">Ixodes persulcatus</name>
    <name type="common">Taiga tick</name>
    <dbReference type="NCBI Taxonomy" id="34615"/>
    <lineage>
        <taxon>Eukaryota</taxon>
        <taxon>Metazoa</taxon>
        <taxon>Ecdysozoa</taxon>
        <taxon>Arthropoda</taxon>
        <taxon>Chelicerata</taxon>
        <taxon>Arachnida</taxon>
        <taxon>Acari</taxon>
        <taxon>Parasitiformes</taxon>
        <taxon>Ixodida</taxon>
        <taxon>Ixodoidea</taxon>
        <taxon>Ixodidae</taxon>
        <taxon>Ixodinae</taxon>
        <taxon>Ixodes</taxon>
    </lineage>
</organism>
<keyword evidence="2" id="KW-1185">Reference proteome</keyword>
<sequence>MDTTTLDATPVGNATSLSGRTGPNLKKSFVTTEDTTTTSTSEEEETMSYARAARGKNTREPQAKDAPQKSTDSALEKANKKLTEELACLKKNYEAAMRTIPTTPTGTNEKQRSHTNECRHWKSEHGNRQRDASTSTAGQSQERTEENRL</sequence>
<evidence type="ECO:0000313" key="2">
    <source>
        <dbReference type="Proteomes" id="UP000805193"/>
    </source>
</evidence>